<keyword evidence="1" id="KW-0812">Transmembrane</keyword>
<keyword evidence="1" id="KW-0472">Membrane</keyword>
<feature type="transmembrane region" description="Helical" evidence="1">
    <location>
        <begin position="47"/>
        <end position="67"/>
    </location>
</feature>
<dbReference type="KEGG" id="ntp:CRH09_34430"/>
<gene>
    <name evidence="2" type="ORF">CRH09_34430</name>
</gene>
<dbReference type="GeneID" id="88362364"/>
<accession>A0A291RSB7</accession>
<name>A0A291RSB7_9NOCA</name>
<evidence type="ECO:0000313" key="2">
    <source>
        <dbReference type="EMBL" id="ATL70521.1"/>
    </source>
</evidence>
<evidence type="ECO:0000313" key="3">
    <source>
        <dbReference type="Proteomes" id="UP000221961"/>
    </source>
</evidence>
<dbReference type="RefSeq" id="WP_098697490.1">
    <property type="nucleotide sequence ID" value="NZ_CP023778.1"/>
</dbReference>
<reference evidence="2 3" key="1">
    <citation type="submission" date="2017-10" db="EMBL/GenBank/DDBJ databases">
        <title>Comparative genomics between pathogenic Norcardia.</title>
        <authorList>
            <person name="Zeng L."/>
        </authorList>
    </citation>
    <scope>NUCLEOTIDE SEQUENCE [LARGE SCALE GENOMIC DNA]</scope>
    <source>
        <strain evidence="2 3">NC_YFY_NT001</strain>
    </source>
</reference>
<protein>
    <submittedName>
        <fullName evidence="2">Uncharacterized protein</fullName>
    </submittedName>
</protein>
<dbReference type="Proteomes" id="UP000221961">
    <property type="component" value="Chromosome"/>
</dbReference>
<feature type="transmembrane region" description="Helical" evidence="1">
    <location>
        <begin position="12"/>
        <end position="35"/>
    </location>
</feature>
<dbReference type="EMBL" id="CP023778">
    <property type="protein sequence ID" value="ATL70521.1"/>
    <property type="molecule type" value="Genomic_DNA"/>
</dbReference>
<proteinExistence type="predicted"/>
<sequence length="91" mass="10066">MTTVTIPVQPSVHIRAVVTWLAIFSLVAAGMTAMAPFTAAWHPILRALLLTAVVVPCAVYFVVPRLLRVHHSIALRRRVQPVHRQGRGEQP</sequence>
<evidence type="ECO:0000256" key="1">
    <source>
        <dbReference type="SAM" id="Phobius"/>
    </source>
</evidence>
<organism evidence="2 3">
    <name type="scientific">Nocardia terpenica</name>
    <dbReference type="NCBI Taxonomy" id="455432"/>
    <lineage>
        <taxon>Bacteria</taxon>
        <taxon>Bacillati</taxon>
        <taxon>Actinomycetota</taxon>
        <taxon>Actinomycetes</taxon>
        <taxon>Mycobacteriales</taxon>
        <taxon>Nocardiaceae</taxon>
        <taxon>Nocardia</taxon>
    </lineage>
</organism>
<keyword evidence="1" id="KW-1133">Transmembrane helix</keyword>
<dbReference type="AlphaFoldDB" id="A0A291RSB7"/>